<accession>A0A0E3K1K0</accession>
<proteinExistence type="predicted"/>
<protein>
    <recommendedName>
        <fullName evidence="3">Cyclic lactone autoinducer peptide</fullName>
    </recommendedName>
</protein>
<dbReference type="PROSITE" id="PS51257">
    <property type="entry name" value="PROKAR_LIPOPROTEIN"/>
    <property type="match status" value="1"/>
</dbReference>
<dbReference type="AlphaFoldDB" id="A0A0E3K1K0"/>
<dbReference type="Proteomes" id="UP000033115">
    <property type="component" value="Chromosome"/>
</dbReference>
<dbReference type="NCBIfam" id="TIGR04223">
    <property type="entry name" value="quorum_AgrD"/>
    <property type="match status" value="1"/>
</dbReference>
<evidence type="ECO:0008006" key="3">
    <source>
        <dbReference type="Google" id="ProtNLM"/>
    </source>
</evidence>
<sequence>MKKGLKKVAIDLSAKILKSCALSTSASACSFGFYQPKEPKCLREK</sequence>
<dbReference type="KEGG" id="csq:CSCA_2945"/>
<gene>
    <name evidence="1" type="ORF">CSCA_2945</name>
</gene>
<dbReference type="STRING" id="1548.CSCA_2945"/>
<reference evidence="1 2" key="1">
    <citation type="journal article" date="2015" name="J. Biotechnol.">
        <title>Complete genome sequence of a malodorant-producing acetogen, Clostridium scatologenes ATCC 25775(T).</title>
        <authorList>
            <person name="Zhu Z."/>
            <person name="Guo T."/>
            <person name="Zheng H."/>
            <person name="Song T."/>
            <person name="Ouyang P."/>
            <person name="Xie J."/>
        </authorList>
    </citation>
    <scope>NUCLEOTIDE SEQUENCE [LARGE SCALE GENOMIC DNA]</scope>
    <source>
        <strain evidence="1 2">ATCC 25775</strain>
    </source>
</reference>
<dbReference type="HOGENOM" id="CLU_217513_1_0_9"/>
<dbReference type="EMBL" id="CP009933">
    <property type="protein sequence ID" value="AKA70070.1"/>
    <property type="molecule type" value="Genomic_DNA"/>
</dbReference>
<dbReference type="InterPro" id="IPR009229">
    <property type="entry name" value="AgrD"/>
</dbReference>
<keyword evidence="2" id="KW-1185">Reference proteome</keyword>
<organism evidence="1 2">
    <name type="scientific">Clostridium scatologenes</name>
    <dbReference type="NCBI Taxonomy" id="1548"/>
    <lineage>
        <taxon>Bacteria</taxon>
        <taxon>Bacillati</taxon>
        <taxon>Bacillota</taxon>
        <taxon>Clostridia</taxon>
        <taxon>Eubacteriales</taxon>
        <taxon>Clostridiaceae</taxon>
        <taxon>Clostridium</taxon>
    </lineage>
</organism>
<evidence type="ECO:0000313" key="2">
    <source>
        <dbReference type="Proteomes" id="UP000033115"/>
    </source>
</evidence>
<evidence type="ECO:0000313" key="1">
    <source>
        <dbReference type="EMBL" id="AKA70070.1"/>
    </source>
</evidence>
<name>A0A0E3K1K0_CLOSL</name>
<dbReference type="RefSeq" id="WP_082085104.1">
    <property type="nucleotide sequence ID" value="NZ_CP009933.1"/>
</dbReference>